<evidence type="ECO:0000313" key="2">
    <source>
        <dbReference type="Proteomes" id="UP000825933"/>
    </source>
</evidence>
<dbReference type="AlphaFoldDB" id="A0A8T5V1U4"/>
<keyword evidence="2" id="KW-1185">Reference proteome</keyword>
<protein>
    <submittedName>
        <fullName evidence="1">Uncharacterized protein</fullName>
    </submittedName>
</protein>
<reference evidence="2" key="1">
    <citation type="journal article" date="2022" name="Microbiol. Resour. Announc.">
        <title>Draft Genome Sequence of a Methanogenic Archaeon from West Spitsbergen Permafrost.</title>
        <authorList>
            <person name="Trubitsyn V."/>
            <person name="Rivkina E."/>
            <person name="Shcherbakova V."/>
        </authorList>
    </citation>
    <scope>NUCLEOTIDE SEQUENCE [LARGE SCALE GENOMIC DNA]</scope>
    <source>
        <strain evidence="2">VT</strain>
    </source>
</reference>
<organism evidence="1 2">
    <name type="scientific">Methanobacterium spitsbergense</name>
    <dbReference type="NCBI Taxonomy" id="2874285"/>
    <lineage>
        <taxon>Archaea</taxon>
        <taxon>Methanobacteriati</taxon>
        <taxon>Methanobacteriota</taxon>
        <taxon>Methanomada group</taxon>
        <taxon>Methanobacteria</taxon>
        <taxon>Methanobacteriales</taxon>
        <taxon>Methanobacteriaceae</taxon>
        <taxon>Methanobacterium</taxon>
    </lineage>
</organism>
<accession>A0A8T5V1U4</accession>
<name>A0A8T5V1U4_9EURY</name>
<dbReference type="Proteomes" id="UP000825933">
    <property type="component" value="Unassembled WGS sequence"/>
</dbReference>
<proteinExistence type="predicted"/>
<gene>
    <name evidence="1" type="ORF">K8N75_13340</name>
</gene>
<dbReference type="EMBL" id="JAIOUQ010000017">
    <property type="protein sequence ID" value="MBZ2167023.1"/>
    <property type="molecule type" value="Genomic_DNA"/>
</dbReference>
<comment type="caution">
    <text evidence="1">The sequence shown here is derived from an EMBL/GenBank/DDBJ whole genome shotgun (WGS) entry which is preliminary data.</text>
</comment>
<evidence type="ECO:0000313" key="1">
    <source>
        <dbReference type="EMBL" id="MBZ2167023.1"/>
    </source>
</evidence>
<dbReference type="RefSeq" id="WP_223792561.1">
    <property type="nucleotide sequence ID" value="NZ_JAIOUQ010000017.1"/>
</dbReference>
<sequence length="142" mass="15378">MTGRNESATGAHIYYKDEDGKGHNIPLQGKDGAAFVIDIPNKIVHTIIDNDTFDETVESEDIDLSLVKKGIITIVTGTVTDTCTMDVSLQIKDSNNNYMDYLDFIAPVDTLDYTSIPKTGRIVCTKGGNGSIAGVTVELTVY</sequence>